<reference evidence="4 5" key="1">
    <citation type="journal article" date="2020" name="ISME J.">
        <title>Comparative genomics reveals insights into cyanobacterial evolution and habitat adaptation.</title>
        <authorList>
            <person name="Chen M.Y."/>
            <person name="Teng W.K."/>
            <person name="Zhao L."/>
            <person name="Hu C.X."/>
            <person name="Zhou Y.K."/>
            <person name="Han B.P."/>
            <person name="Song L.R."/>
            <person name="Shu W.S."/>
        </authorList>
    </citation>
    <scope>NUCLEOTIDE SEQUENCE [LARGE SCALE GENOMIC DNA]</scope>
    <source>
        <strain evidence="4 5">FACHB-723</strain>
    </source>
</reference>
<dbReference type="Pfam" id="PF00072">
    <property type="entry name" value="Response_reg"/>
    <property type="match status" value="1"/>
</dbReference>
<gene>
    <name evidence="4" type="ORF">H6F41_13565</name>
</gene>
<dbReference type="PROSITE" id="PS50110">
    <property type="entry name" value="RESPONSE_REGULATORY"/>
    <property type="match status" value="1"/>
</dbReference>
<dbReference type="Gene3D" id="3.40.50.2300">
    <property type="match status" value="1"/>
</dbReference>
<dbReference type="Proteomes" id="UP000642094">
    <property type="component" value="Unassembled WGS sequence"/>
</dbReference>
<evidence type="ECO:0000313" key="4">
    <source>
        <dbReference type="EMBL" id="MBD2189167.1"/>
    </source>
</evidence>
<dbReference type="Gene3D" id="3.30.450.40">
    <property type="match status" value="1"/>
</dbReference>
<evidence type="ECO:0000256" key="1">
    <source>
        <dbReference type="ARBA" id="ARBA00022553"/>
    </source>
</evidence>
<dbReference type="PANTHER" id="PTHR44591">
    <property type="entry name" value="STRESS RESPONSE REGULATOR PROTEIN 1"/>
    <property type="match status" value="1"/>
</dbReference>
<keyword evidence="1 2" id="KW-0597">Phosphoprotein</keyword>
<dbReference type="CDD" id="cd00156">
    <property type="entry name" value="REC"/>
    <property type="match status" value="1"/>
</dbReference>
<dbReference type="EMBL" id="JACJQB010000030">
    <property type="protein sequence ID" value="MBD2189167.1"/>
    <property type="molecule type" value="Genomic_DNA"/>
</dbReference>
<dbReference type="SUPFAM" id="SSF55781">
    <property type="entry name" value="GAF domain-like"/>
    <property type="match status" value="1"/>
</dbReference>
<keyword evidence="5" id="KW-1185">Reference proteome</keyword>
<name>A0ABR7ZZ05_9CYAN</name>
<sequence>MLLTSPPLDSTITILIVDDSAEDRATYIRYLQSDTSRYYIFLEAETLAEGIDLWQSQHPDIVLVDYFLPDGEGWELLAAMGEGDLVPKLEAIILTGHDGNEQLILQTMRLGAADYLIKSEVTSVSLCTRVGQVCDHLILTRQLHRSQEQELLIAKIALHIRQYLGLEEILNAIVQEIRTFLKADRTVCLSIQSRF</sequence>
<evidence type="ECO:0000256" key="2">
    <source>
        <dbReference type="PROSITE-ProRule" id="PRU00169"/>
    </source>
</evidence>
<feature type="modified residue" description="4-aspartylphosphate" evidence="2">
    <location>
        <position position="65"/>
    </location>
</feature>
<dbReference type="RefSeq" id="WP_190403998.1">
    <property type="nucleotide sequence ID" value="NZ_JACJQB010000030.1"/>
</dbReference>
<evidence type="ECO:0000259" key="3">
    <source>
        <dbReference type="PROSITE" id="PS50110"/>
    </source>
</evidence>
<dbReference type="SMART" id="SM00448">
    <property type="entry name" value="REC"/>
    <property type="match status" value="1"/>
</dbReference>
<proteinExistence type="predicted"/>
<feature type="domain" description="Response regulatory" evidence="3">
    <location>
        <begin position="13"/>
        <end position="133"/>
    </location>
</feature>
<dbReference type="InterPro" id="IPR001789">
    <property type="entry name" value="Sig_transdc_resp-reg_receiver"/>
</dbReference>
<organism evidence="4 5">
    <name type="scientific">Pseudanabaena mucicola FACHB-723</name>
    <dbReference type="NCBI Taxonomy" id="2692860"/>
    <lineage>
        <taxon>Bacteria</taxon>
        <taxon>Bacillati</taxon>
        <taxon>Cyanobacteriota</taxon>
        <taxon>Cyanophyceae</taxon>
        <taxon>Pseudanabaenales</taxon>
        <taxon>Pseudanabaenaceae</taxon>
        <taxon>Pseudanabaena</taxon>
    </lineage>
</organism>
<comment type="caution">
    <text evidence="4">The sequence shown here is derived from an EMBL/GenBank/DDBJ whole genome shotgun (WGS) entry which is preliminary data.</text>
</comment>
<dbReference type="InterPro" id="IPR050595">
    <property type="entry name" value="Bact_response_regulator"/>
</dbReference>
<accession>A0ABR7ZZ05</accession>
<dbReference type="InterPro" id="IPR029016">
    <property type="entry name" value="GAF-like_dom_sf"/>
</dbReference>
<protein>
    <submittedName>
        <fullName evidence="4">Response regulator</fullName>
    </submittedName>
</protein>
<evidence type="ECO:0000313" key="5">
    <source>
        <dbReference type="Proteomes" id="UP000642094"/>
    </source>
</evidence>
<dbReference type="PANTHER" id="PTHR44591:SF3">
    <property type="entry name" value="RESPONSE REGULATORY DOMAIN-CONTAINING PROTEIN"/>
    <property type="match status" value="1"/>
</dbReference>
<dbReference type="InterPro" id="IPR011006">
    <property type="entry name" value="CheY-like_superfamily"/>
</dbReference>
<dbReference type="SUPFAM" id="SSF52172">
    <property type="entry name" value="CheY-like"/>
    <property type="match status" value="1"/>
</dbReference>